<keyword evidence="1" id="KW-0238">DNA-binding</keyword>
<evidence type="ECO:0000259" key="3">
    <source>
        <dbReference type="PROSITE" id="PS50943"/>
    </source>
</evidence>
<organism evidence="4 5">
    <name type="scientific">Candidatus Caccousia stercoris</name>
    <dbReference type="NCBI Taxonomy" id="2840723"/>
    <lineage>
        <taxon>Bacteria</taxon>
        <taxon>Bacillati</taxon>
        <taxon>Bacillota</taxon>
        <taxon>Clostridia</taxon>
        <taxon>Eubacteriales</taxon>
        <taxon>Oscillospiraceae</taxon>
        <taxon>Oscillospiraceae incertae sedis</taxon>
        <taxon>Candidatus Caccousia</taxon>
    </lineage>
</organism>
<dbReference type="PANTHER" id="PTHR46558:SF11">
    <property type="entry name" value="HTH-TYPE TRANSCRIPTIONAL REGULATOR XRE"/>
    <property type="match status" value="1"/>
</dbReference>
<dbReference type="Proteomes" id="UP000824141">
    <property type="component" value="Unassembled WGS sequence"/>
</dbReference>
<evidence type="ECO:0000256" key="2">
    <source>
        <dbReference type="PROSITE-ProRule" id="PRU00339"/>
    </source>
</evidence>
<dbReference type="PANTHER" id="PTHR46558">
    <property type="entry name" value="TRACRIPTIONAL REGULATORY PROTEIN-RELATED-RELATED"/>
    <property type="match status" value="1"/>
</dbReference>
<dbReference type="GO" id="GO:0003677">
    <property type="term" value="F:DNA binding"/>
    <property type="evidence" value="ECO:0007669"/>
    <property type="project" value="UniProtKB-KW"/>
</dbReference>
<dbReference type="Gene3D" id="1.10.260.40">
    <property type="entry name" value="lambda repressor-like DNA-binding domains"/>
    <property type="match status" value="1"/>
</dbReference>
<proteinExistence type="predicted"/>
<dbReference type="Pfam" id="PF13432">
    <property type="entry name" value="TPR_16"/>
    <property type="match status" value="1"/>
</dbReference>
<dbReference type="SMART" id="SM00530">
    <property type="entry name" value="HTH_XRE"/>
    <property type="match status" value="1"/>
</dbReference>
<dbReference type="SMART" id="SM00028">
    <property type="entry name" value="TPR"/>
    <property type="match status" value="3"/>
</dbReference>
<dbReference type="InterPro" id="IPR010982">
    <property type="entry name" value="Lambda_DNA-bd_dom_sf"/>
</dbReference>
<accession>A0A9D1FU31</accession>
<feature type="repeat" description="TPR" evidence="2">
    <location>
        <begin position="249"/>
        <end position="282"/>
    </location>
</feature>
<evidence type="ECO:0000256" key="1">
    <source>
        <dbReference type="ARBA" id="ARBA00023125"/>
    </source>
</evidence>
<dbReference type="EMBL" id="DVJM01000203">
    <property type="protein sequence ID" value="HIS79578.1"/>
    <property type="molecule type" value="Genomic_DNA"/>
</dbReference>
<dbReference type="Pfam" id="PF01381">
    <property type="entry name" value="HTH_3"/>
    <property type="match status" value="1"/>
</dbReference>
<dbReference type="CDD" id="cd00093">
    <property type="entry name" value="HTH_XRE"/>
    <property type="match status" value="1"/>
</dbReference>
<keyword evidence="2" id="KW-0802">TPR repeat</keyword>
<gene>
    <name evidence="4" type="ORF">IAD03_09435</name>
</gene>
<evidence type="ECO:0000313" key="4">
    <source>
        <dbReference type="EMBL" id="HIS79578.1"/>
    </source>
</evidence>
<dbReference type="InterPro" id="IPR011990">
    <property type="entry name" value="TPR-like_helical_dom_sf"/>
</dbReference>
<protein>
    <submittedName>
        <fullName evidence="4">Helix-turn-helix domain-containing protein</fullName>
    </submittedName>
</protein>
<sequence>MELGNKIRELRLKKSATQEQIARRLGVSAQCVSKWENNVTMPDIQLLPELSACFGVTIDELFDLTEDTRLERISNLLEDERMLDVAEFCSVESFLLEKARACPQEAKYETLLASLYNHMADGYRAKAEERAKQALRLEPDNKENHSQLRMAQNGFAIDWNFSNCAARIAFYQQFCKEHPQNRCACMDLLEGLIADYRLEEAGALLERSRELLGDVRASTYEGWIQWNSGGQEGALRCWREMTERHPDDWIAAVSEADCLAHVGRYDPALELYRRALALQPKPRYTDSAICIAQICEIKGNYPQAIEAWNEVIRILQEEYGVWEGESVGAPRREIERLSAFLKISG</sequence>
<reference evidence="4" key="2">
    <citation type="journal article" date="2021" name="PeerJ">
        <title>Extensive microbial diversity within the chicken gut microbiome revealed by metagenomics and culture.</title>
        <authorList>
            <person name="Gilroy R."/>
            <person name="Ravi A."/>
            <person name="Getino M."/>
            <person name="Pursley I."/>
            <person name="Horton D.L."/>
            <person name="Alikhan N.F."/>
            <person name="Baker D."/>
            <person name="Gharbi K."/>
            <person name="Hall N."/>
            <person name="Watson M."/>
            <person name="Adriaenssens E.M."/>
            <person name="Foster-Nyarko E."/>
            <person name="Jarju S."/>
            <person name="Secka A."/>
            <person name="Antonio M."/>
            <person name="Oren A."/>
            <person name="Chaudhuri R.R."/>
            <person name="La Ragione R."/>
            <person name="Hildebrand F."/>
            <person name="Pallen M.J."/>
        </authorList>
    </citation>
    <scope>NUCLEOTIDE SEQUENCE</scope>
    <source>
        <strain evidence="4">6086</strain>
    </source>
</reference>
<dbReference type="PROSITE" id="PS50943">
    <property type="entry name" value="HTH_CROC1"/>
    <property type="match status" value="1"/>
</dbReference>
<dbReference type="AlphaFoldDB" id="A0A9D1FU31"/>
<dbReference type="PROSITE" id="PS50005">
    <property type="entry name" value="TPR"/>
    <property type="match status" value="1"/>
</dbReference>
<reference evidence="4" key="1">
    <citation type="submission" date="2020-10" db="EMBL/GenBank/DDBJ databases">
        <authorList>
            <person name="Gilroy R."/>
        </authorList>
    </citation>
    <scope>NUCLEOTIDE SEQUENCE</scope>
    <source>
        <strain evidence="4">6086</strain>
    </source>
</reference>
<dbReference type="SUPFAM" id="SSF47413">
    <property type="entry name" value="lambda repressor-like DNA-binding domains"/>
    <property type="match status" value="1"/>
</dbReference>
<comment type="caution">
    <text evidence="4">The sequence shown here is derived from an EMBL/GenBank/DDBJ whole genome shotgun (WGS) entry which is preliminary data.</text>
</comment>
<dbReference type="SUPFAM" id="SSF48452">
    <property type="entry name" value="TPR-like"/>
    <property type="match status" value="1"/>
</dbReference>
<feature type="domain" description="HTH cro/C1-type" evidence="3">
    <location>
        <begin position="7"/>
        <end position="61"/>
    </location>
</feature>
<name>A0A9D1FU31_9FIRM</name>
<dbReference type="InterPro" id="IPR001387">
    <property type="entry name" value="Cro/C1-type_HTH"/>
</dbReference>
<dbReference type="Gene3D" id="1.25.40.10">
    <property type="entry name" value="Tetratricopeptide repeat domain"/>
    <property type="match status" value="1"/>
</dbReference>
<evidence type="ECO:0000313" key="5">
    <source>
        <dbReference type="Proteomes" id="UP000824141"/>
    </source>
</evidence>
<dbReference type="InterPro" id="IPR019734">
    <property type="entry name" value="TPR_rpt"/>
</dbReference>